<organism evidence="7 8">
    <name type="scientific">Crenobacter luteus</name>
    <dbReference type="NCBI Taxonomy" id="1452487"/>
    <lineage>
        <taxon>Bacteria</taxon>
        <taxon>Pseudomonadati</taxon>
        <taxon>Pseudomonadota</taxon>
        <taxon>Betaproteobacteria</taxon>
        <taxon>Neisseriales</taxon>
        <taxon>Neisseriaceae</taxon>
        <taxon>Crenobacter</taxon>
    </lineage>
</organism>
<keyword evidence="3" id="KW-0564">Palmitate</keyword>
<keyword evidence="1 5" id="KW-0732">Signal</keyword>
<feature type="domain" description="C-type lysozyme inhibitor" evidence="6">
    <location>
        <begin position="40"/>
        <end position="106"/>
    </location>
</feature>
<proteinExistence type="predicted"/>
<evidence type="ECO:0000313" key="8">
    <source>
        <dbReference type="Proteomes" id="UP000076625"/>
    </source>
</evidence>
<evidence type="ECO:0000256" key="5">
    <source>
        <dbReference type="SAM" id="SignalP"/>
    </source>
</evidence>
<dbReference type="Proteomes" id="UP000076625">
    <property type="component" value="Unassembled WGS sequence"/>
</dbReference>
<evidence type="ECO:0000256" key="4">
    <source>
        <dbReference type="ARBA" id="ARBA00023288"/>
    </source>
</evidence>
<dbReference type="SUPFAM" id="SSF141488">
    <property type="entry name" value="YdhA-like"/>
    <property type="match status" value="1"/>
</dbReference>
<keyword evidence="8" id="KW-1185">Reference proteome</keyword>
<gene>
    <name evidence="7" type="ORF">AVW16_08200</name>
</gene>
<dbReference type="InterPro" id="IPR018660">
    <property type="entry name" value="MliC"/>
</dbReference>
<evidence type="ECO:0000256" key="1">
    <source>
        <dbReference type="ARBA" id="ARBA00022729"/>
    </source>
</evidence>
<dbReference type="AlphaFoldDB" id="A0A161SI43"/>
<reference evidence="8" key="1">
    <citation type="submission" date="2016-01" db="EMBL/GenBank/DDBJ databases">
        <title>Draft genome of Chromobacterium sp. F49.</title>
        <authorList>
            <person name="Hong K.W."/>
        </authorList>
    </citation>
    <scope>NUCLEOTIDE SEQUENCE [LARGE SCALE GENOMIC DNA]</scope>
    <source>
        <strain evidence="8">CN10</strain>
    </source>
</reference>
<accession>A0A161SI43</accession>
<dbReference type="STRING" id="1452487.AVW16_08200"/>
<evidence type="ECO:0000313" key="7">
    <source>
        <dbReference type="EMBL" id="KZE33510.1"/>
    </source>
</evidence>
<evidence type="ECO:0000256" key="3">
    <source>
        <dbReference type="ARBA" id="ARBA00023139"/>
    </source>
</evidence>
<feature type="chain" id="PRO_5007826427" description="C-type lysozyme inhibitor domain-containing protein" evidence="5">
    <location>
        <begin position="22"/>
        <end position="117"/>
    </location>
</feature>
<dbReference type="Gene3D" id="2.40.128.200">
    <property type="match status" value="1"/>
</dbReference>
<sequence>MKRLSAPLAALLVALAAPAFADETSAPVAEQGATPFTVHYRCAGERTLTVRYPAYADAGREPIELSWRGQRYRLTLVKSGSGARYANRQLIWWSKGDDGFLTTRGGRMIARDCRARP</sequence>
<feature type="signal peptide" evidence="5">
    <location>
        <begin position="1"/>
        <end position="21"/>
    </location>
</feature>
<keyword evidence="4" id="KW-0449">Lipoprotein</keyword>
<dbReference type="InterPro" id="IPR036328">
    <property type="entry name" value="MliC_sf"/>
</dbReference>
<protein>
    <recommendedName>
        <fullName evidence="6">C-type lysozyme inhibitor domain-containing protein</fullName>
    </recommendedName>
</protein>
<comment type="caution">
    <text evidence="7">The sequence shown here is derived from an EMBL/GenBank/DDBJ whole genome shotgun (WGS) entry which is preliminary data.</text>
</comment>
<evidence type="ECO:0000259" key="6">
    <source>
        <dbReference type="Pfam" id="PF09864"/>
    </source>
</evidence>
<evidence type="ECO:0000256" key="2">
    <source>
        <dbReference type="ARBA" id="ARBA00023136"/>
    </source>
</evidence>
<dbReference type="Pfam" id="PF09864">
    <property type="entry name" value="MliC"/>
    <property type="match status" value="1"/>
</dbReference>
<keyword evidence="2" id="KW-0472">Membrane</keyword>
<name>A0A161SI43_9NEIS</name>
<dbReference type="EMBL" id="LQQU01000013">
    <property type="protein sequence ID" value="KZE33510.1"/>
    <property type="molecule type" value="Genomic_DNA"/>
</dbReference>
<dbReference type="RefSeq" id="WP_066610866.1">
    <property type="nucleotide sequence ID" value="NZ_LQQU01000013.1"/>
</dbReference>
<dbReference type="OrthoDB" id="8550040at2"/>